<name>A0A840SEL9_9RHOB</name>
<feature type="transmembrane region" description="Helical" evidence="5">
    <location>
        <begin position="42"/>
        <end position="65"/>
    </location>
</feature>
<dbReference type="PANTHER" id="PTHR42718">
    <property type="entry name" value="MAJOR FACILITATOR SUPERFAMILY MULTIDRUG TRANSPORTER MFSC"/>
    <property type="match status" value="1"/>
</dbReference>
<feature type="transmembrane region" description="Helical" evidence="5">
    <location>
        <begin position="322"/>
        <end position="342"/>
    </location>
</feature>
<proteinExistence type="predicted"/>
<evidence type="ECO:0000259" key="6">
    <source>
        <dbReference type="PROSITE" id="PS50850"/>
    </source>
</evidence>
<feature type="transmembrane region" description="Helical" evidence="5">
    <location>
        <begin position="77"/>
        <end position="100"/>
    </location>
</feature>
<evidence type="ECO:0000256" key="3">
    <source>
        <dbReference type="ARBA" id="ARBA00022989"/>
    </source>
</evidence>
<evidence type="ECO:0000313" key="8">
    <source>
        <dbReference type="Proteomes" id="UP000549457"/>
    </source>
</evidence>
<keyword evidence="8" id="KW-1185">Reference proteome</keyword>
<dbReference type="Proteomes" id="UP000549457">
    <property type="component" value="Unassembled WGS sequence"/>
</dbReference>
<feature type="domain" description="Major facilitator superfamily (MFS) profile" evidence="6">
    <location>
        <begin position="11"/>
        <end position="492"/>
    </location>
</feature>
<evidence type="ECO:0000256" key="2">
    <source>
        <dbReference type="ARBA" id="ARBA00022692"/>
    </source>
</evidence>
<sequence length="499" mass="50634">MSAHPMASRGLLLTASVGCALTVIDANLIGIVLPSIARDFGASFSEIAWMVSAFMLSFSALLLPAGSVADRYGRRRVFLAGIAAFGCSALLCGIAPSAPLLTAARAVQGAAAAFLLSPALAILGNVYHSGPERDRAWAIWGAIMGLTMLASPLLGGVLVGWLGWRAAFFVMLPICATLAAATLAYVGESRNPSARRLDFAGILLFATMMFGLTFGLIGGQKYGWTHGAVLAGFGVGVAALLGFIAAERAQAQPMLELRLFRDRRLVGGVWAMFAYAACVQVMASLLPLLLQNGAGLAPLMAGVAMLPFGITMFAFPHVGRLLAGRLATPQILLIGLVAAGLGDALVGWGAHAGALGLVFAGMAVIGAGGGLLNGETQKAIVGAMPRELSGMSAGVSTTARFSGVLLGFAGLSGIAAFSTQRLLAGQPDGFASAVVAGDLDRAGAGLPGTAPEAALALAQTAYMGGFTTALLGAAVLAAVSAAAVWRLTRARSDRPAYST</sequence>
<dbReference type="Pfam" id="PF07690">
    <property type="entry name" value="MFS_1"/>
    <property type="match status" value="1"/>
</dbReference>
<feature type="transmembrane region" description="Helical" evidence="5">
    <location>
        <begin position="348"/>
        <end position="372"/>
    </location>
</feature>
<dbReference type="EMBL" id="JACHFM010000001">
    <property type="protein sequence ID" value="MBB5220257.1"/>
    <property type="molecule type" value="Genomic_DNA"/>
</dbReference>
<dbReference type="AlphaFoldDB" id="A0A840SEL9"/>
<dbReference type="PROSITE" id="PS50850">
    <property type="entry name" value="MFS"/>
    <property type="match status" value="1"/>
</dbReference>
<comment type="subcellular location">
    <subcellularLocation>
        <location evidence="1">Membrane</location>
        <topology evidence="1">Multi-pass membrane protein</topology>
    </subcellularLocation>
</comment>
<keyword evidence="4 5" id="KW-0472">Membrane</keyword>
<feature type="transmembrane region" description="Helical" evidence="5">
    <location>
        <begin position="168"/>
        <end position="187"/>
    </location>
</feature>
<feature type="transmembrane region" description="Helical" evidence="5">
    <location>
        <begin position="393"/>
        <end position="417"/>
    </location>
</feature>
<dbReference type="CDD" id="cd17321">
    <property type="entry name" value="MFS_MMR_MDR_like"/>
    <property type="match status" value="1"/>
</dbReference>
<gene>
    <name evidence="7" type="ORF">HNP73_000178</name>
</gene>
<dbReference type="GO" id="GO:0016020">
    <property type="term" value="C:membrane"/>
    <property type="evidence" value="ECO:0007669"/>
    <property type="project" value="UniProtKB-SubCell"/>
</dbReference>
<accession>A0A840SEL9</accession>
<dbReference type="Gene3D" id="1.20.1250.20">
    <property type="entry name" value="MFS general substrate transporter like domains"/>
    <property type="match status" value="1"/>
</dbReference>
<feature type="transmembrane region" description="Helical" evidence="5">
    <location>
        <begin position="461"/>
        <end position="485"/>
    </location>
</feature>
<dbReference type="RefSeq" id="WP_184146187.1">
    <property type="nucleotide sequence ID" value="NZ_JACHFM010000001.1"/>
</dbReference>
<dbReference type="InterPro" id="IPR011701">
    <property type="entry name" value="MFS"/>
</dbReference>
<evidence type="ECO:0000313" key="7">
    <source>
        <dbReference type="EMBL" id="MBB5220257.1"/>
    </source>
</evidence>
<evidence type="ECO:0000256" key="5">
    <source>
        <dbReference type="SAM" id="Phobius"/>
    </source>
</evidence>
<reference evidence="7 8" key="1">
    <citation type="submission" date="2020-08" db="EMBL/GenBank/DDBJ databases">
        <title>Genomic Encyclopedia of Type Strains, Phase IV (KMG-IV): sequencing the most valuable type-strain genomes for metagenomic binning, comparative biology and taxonomic classification.</title>
        <authorList>
            <person name="Goeker M."/>
        </authorList>
    </citation>
    <scope>NUCLEOTIDE SEQUENCE [LARGE SCALE GENOMIC DNA]</scope>
    <source>
        <strain evidence="7 8">DSM 101730</strain>
    </source>
</reference>
<dbReference type="GO" id="GO:0022857">
    <property type="term" value="F:transmembrane transporter activity"/>
    <property type="evidence" value="ECO:0007669"/>
    <property type="project" value="InterPro"/>
</dbReference>
<feature type="transmembrane region" description="Helical" evidence="5">
    <location>
        <begin position="296"/>
        <end position="315"/>
    </location>
</feature>
<protein>
    <submittedName>
        <fullName evidence="7">Putative MFS family arabinose efflux permease</fullName>
    </submittedName>
</protein>
<evidence type="ECO:0000256" key="1">
    <source>
        <dbReference type="ARBA" id="ARBA00004141"/>
    </source>
</evidence>
<feature type="transmembrane region" description="Helical" evidence="5">
    <location>
        <begin position="199"/>
        <end position="218"/>
    </location>
</feature>
<feature type="transmembrane region" description="Helical" evidence="5">
    <location>
        <begin position="139"/>
        <end position="162"/>
    </location>
</feature>
<evidence type="ECO:0000256" key="4">
    <source>
        <dbReference type="ARBA" id="ARBA00023136"/>
    </source>
</evidence>
<dbReference type="SUPFAM" id="SSF103473">
    <property type="entry name" value="MFS general substrate transporter"/>
    <property type="match status" value="1"/>
</dbReference>
<feature type="transmembrane region" description="Helical" evidence="5">
    <location>
        <begin position="265"/>
        <end position="290"/>
    </location>
</feature>
<organism evidence="7 8">
    <name type="scientific">Amaricoccus macauensis</name>
    <dbReference type="NCBI Taxonomy" id="57001"/>
    <lineage>
        <taxon>Bacteria</taxon>
        <taxon>Pseudomonadati</taxon>
        <taxon>Pseudomonadota</taxon>
        <taxon>Alphaproteobacteria</taxon>
        <taxon>Rhodobacterales</taxon>
        <taxon>Paracoccaceae</taxon>
        <taxon>Amaricoccus</taxon>
    </lineage>
</organism>
<keyword evidence="3 5" id="KW-1133">Transmembrane helix</keyword>
<feature type="transmembrane region" description="Helical" evidence="5">
    <location>
        <begin position="106"/>
        <end position="127"/>
    </location>
</feature>
<dbReference type="InterPro" id="IPR036259">
    <property type="entry name" value="MFS_trans_sf"/>
</dbReference>
<dbReference type="PANTHER" id="PTHR42718:SF49">
    <property type="entry name" value="EXPORT PROTEIN"/>
    <property type="match status" value="1"/>
</dbReference>
<dbReference type="InterPro" id="IPR020846">
    <property type="entry name" value="MFS_dom"/>
</dbReference>
<keyword evidence="2 5" id="KW-0812">Transmembrane</keyword>
<dbReference type="Gene3D" id="1.20.1720.10">
    <property type="entry name" value="Multidrug resistance protein D"/>
    <property type="match status" value="1"/>
</dbReference>
<comment type="caution">
    <text evidence="7">The sequence shown here is derived from an EMBL/GenBank/DDBJ whole genome shotgun (WGS) entry which is preliminary data.</text>
</comment>
<feature type="transmembrane region" description="Helical" evidence="5">
    <location>
        <begin position="224"/>
        <end position="244"/>
    </location>
</feature>